<accession>A0ABM1KBA3</accession>
<dbReference type="PANTHER" id="PTHR45636:SF8">
    <property type="entry name" value="PAIRED BOX PROTEIN PAX-4"/>
    <property type="match status" value="1"/>
</dbReference>
<dbReference type="InterPro" id="IPR001523">
    <property type="entry name" value="Paired_dom"/>
</dbReference>
<evidence type="ECO:0000256" key="7">
    <source>
        <dbReference type="ARBA" id="ARBA00023163"/>
    </source>
</evidence>
<evidence type="ECO:0000313" key="12">
    <source>
        <dbReference type="RefSeq" id="XP_015270990.1"/>
    </source>
</evidence>
<evidence type="ECO:0000256" key="6">
    <source>
        <dbReference type="ARBA" id="ARBA00023125"/>
    </source>
</evidence>
<keyword evidence="4" id="KW-0563">Paired box</keyword>
<evidence type="ECO:0000256" key="3">
    <source>
        <dbReference type="ARBA" id="ARBA00022473"/>
    </source>
</evidence>
<keyword evidence="6" id="KW-0238">DNA-binding</keyword>
<dbReference type="InterPro" id="IPR036388">
    <property type="entry name" value="WH-like_DNA-bd_sf"/>
</dbReference>
<evidence type="ECO:0000256" key="4">
    <source>
        <dbReference type="ARBA" id="ARBA00022724"/>
    </source>
</evidence>
<keyword evidence="5" id="KW-0805">Transcription regulation</keyword>
<dbReference type="InterPro" id="IPR043565">
    <property type="entry name" value="PAX_fam"/>
</dbReference>
<evidence type="ECO:0000256" key="8">
    <source>
        <dbReference type="ARBA" id="ARBA00023242"/>
    </source>
</evidence>
<dbReference type="CDD" id="cd00086">
    <property type="entry name" value="homeodomain"/>
    <property type="match status" value="1"/>
</dbReference>
<protein>
    <submittedName>
        <fullName evidence="12">Paired box protein Pax-4</fullName>
    </submittedName>
</protein>
<reference evidence="12" key="1">
    <citation type="submission" date="2025-08" db="UniProtKB">
        <authorList>
            <consortium name="RefSeq"/>
        </authorList>
    </citation>
    <scope>IDENTIFICATION</scope>
</reference>
<dbReference type="GeneID" id="107114076"/>
<dbReference type="SUPFAM" id="SSF46689">
    <property type="entry name" value="Homeodomain-like"/>
    <property type="match status" value="1"/>
</dbReference>
<sequence length="298" mass="31680">MQRPGTPGVNQLGGLFVNGCPLPILTRKKIVELASCGLRPSDISRHLKVSNGCVSKILTRYHQSGVIQPKAVGGSRPRMSAPQVVARIAQLKQEQPSLFAWEIRRKLQAEGLGATHGTPSAACPCWGRGVVPRASPGGLRRREPGGARGAGPGGPFRSRNGKPWKKVWFSNRRARWRREALEALQIEGTGASWARGLSSSFVPAAQGWAPAPPATARAAAFSDQQSLRPGPEALGPNTFHLHPGMPPCLHLTPSPPRACNEEPFCLRADCCGRNLAPLPWETGAGTALHGSLPPSSAV</sequence>
<evidence type="ECO:0000259" key="10">
    <source>
        <dbReference type="PROSITE" id="PS51057"/>
    </source>
</evidence>
<dbReference type="SMART" id="SM00351">
    <property type="entry name" value="PAX"/>
    <property type="match status" value="1"/>
</dbReference>
<dbReference type="Pfam" id="PF00292">
    <property type="entry name" value="PAX"/>
    <property type="match status" value="1"/>
</dbReference>
<feature type="region of interest" description="Disordered" evidence="9">
    <location>
        <begin position="134"/>
        <end position="163"/>
    </location>
</feature>
<evidence type="ECO:0000256" key="9">
    <source>
        <dbReference type="SAM" id="MobiDB-lite"/>
    </source>
</evidence>
<proteinExistence type="inferred from homology"/>
<evidence type="ECO:0000256" key="1">
    <source>
        <dbReference type="ARBA" id="ARBA00004123"/>
    </source>
</evidence>
<dbReference type="Gene3D" id="1.10.10.10">
    <property type="entry name" value="Winged helix-like DNA-binding domain superfamily/Winged helix DNA-binding domain"/>
    <property type="match status" value="2"/>
</dbReference>
<dbReference type="PROSITE" id="PS51057">
    <property type="entry name" value="PAIRED_2"/>
    <property type="match status" value="1"/>
</dbReference>
<dbReference type="PANTHER" id="PTHR45636">
    <property type="entry name" value="PAIRED BOX PROTEIN PAX-6-RELATED-RELATED"/>
    <property type="match status" value="1"/>
</dbReference>
<feature type="domain" description="Paired" evidence="10">
    <location>
        <begin position="5"/>
        <end position="131"/>
    </location>
</feature>
<comment type="similarity">
    <text evidence="2">Belongs to the paired homeobox family.</text>
</comment>
<evidence type="ECO:0000256" key="5">
    <source>
        <dbReference type="ARBA" id="ARBA00023015"/>
    </source>
</evidence>
<gene>
    <name evidence="12" type="primary">PAX4</name>
</gene>
<evidence type="ECO:0000256" key="2">
    <source>
        <dbReference type="ARBA" id="ARBA00005733"/>
    </source>
</evidence>
<name>A0ABM1KBA3_GEKJA</name>
<dbReference type="RefSeq" id="XP_015270990.1">
    <property type="nucleotide sequence ID" value="XM_015415504.1"/>
</dbReference>
<keyword evidence="3" id="KW-0217">Developmental protein</keyword>
<dbReference type="InterPro" id="IPR001356">
    <property type="entry name" value="HD"/>
</dbReference>
<dbReference type="InterPro" id="IPR009057">
    <property type="entry name" value="Homeodomain-like_sf"/>
</dbReference>
<comment type="subcellular location">
    <subcellularLocation>
        <location evidence="1">Nucleus</location>
    </subcellularLocation>
</comment>
<organism evidence="11 12">
    <name type="scientific">Gekko japonicus</name>
    <name type="common">Schlegel's Japanese gecko</name>
    <dbReference type="NCBI Taxonomy" id="146911"/>
    <lineage>
        <taxon>Eukaryota</taxon>
        <taxon>Metazoa</taxon>
        <taxon>Chordata</taxon>
        <taxon>Craniata</taxon>
        <taxon>Vertebrata</taxon>
        <taxon>Euteleostomi</taxon>
        <taxon>Lepidosauria</taxon>
        <taxon>Squamata</taxon>
        <taxon>Bifurcata</taxon>
        <taxon>Gekkota</taxon>
        <taxon>Gekkonidae</taxon>
        <taxon>Gekkoninae</taxon>
        <taxon>Gekko</taxon>
    </lineage>
</organism>
<evidence type="ECO:0000313" key="11">
    <source>
        <dbReference type="Proteomes" id="UP000694871"/>
    </source>
</evidence>
<keyword evidence="11" id="KW-1185">Reference proteome</keyword>
<dbReference type="Proteomes" id="UP000694871">
    <property type="component" value="Unplaced"/>
</dbReference>
<keyword evidence="8" id="KW-0539">Nucleus</keyword>
<dbReference type="PRINTS" id="PR00027">
    <property type="entry name" value="PAIREDBOX"/>
</dbReference>
<keyword evidence="7" id="KW-0804">Transcription</keyword>